<organism evidence="2 3">
    <name type="scientific">Polyplosphaeria fusca</name>
    <dbReference type="NCBI Taxonomy" id="682080"/>
    <lineage>
        <taxon>Eukaryota</taxon>
        <taxon>Fungi</taxon>
        <taxon>Dikarya</taxon>
        <taxon>Ascomycota</taxon>
        <taxon>Pezizomycotina</taxon>
        <taxon>Dothideomycetes</taxon>
        <taxon>Pleosporomycetidae</taxon>
        <taxon>Pleosporales</taxon>
        <taxon>Tetraplosphaeriaceae</taxon>
        <taxon>Polyplosphaeria</taxon>
    </lineage>
</organism>
<dbReference type="EMBL" id="ML996118">
    <property type="protein sequence ID" value="KAF2737193.1"/>
    <property type="molecule type" value="Genomic_DNA"/>
</dbReference>
<evidence type="ECO:0000256" key="1">
    <source>
        <dbReference type="SAM" id="MobiDB-lite"/>
    </source>
</evidence>
<keyword evidence="3" id="KW-1185">Reference proteome</keyword>
<name>A0A9P4R0G7_9PLEO</name>
<proteinExistence type="predicted"/>
<dbReference type="AlphaFoldDB" id="A0A9P4R0G7"/>
<feature type="region of interest" description="Disordered" evidence="1">
    <location>
        <begin position="69"/>
        <end position="108"/>
    </location>
</feature>
<reference evidence="2" key="1">
    <citation type="journal article" date="2020" name="Stud. Mycol.">
        <title>101 Dothideomycetes genomes: a test case for predicting lifestyles and emergence of pathogens.</title>
        <authorList>
            <person name="Haridas S."/>
            <person name="Albert R."/>
            <person name="Binder M."/>
            <person name="Bloem J."/>
            <person name="Labutti K."/>
            <person name="Salamov A."/>
            <person name="Andreopoulos B."/>
            <person name="Baker S."/>
            <person name="Barry K."/>
            <person name="Bills G."/>
            <person name="Bluhm B."/>
            <person name="Cannon C."/>
            <person name="Castanera R."/>
            <person name="Culley D."/>
            <person name="Daum C."/>
            <person name="Ezra D."/>
            <person name="Gonzalez J."/>
            <person name="Henrissat B."/>
            <person name="Kuo A."/>
            <person name="Liang C."/>
            <person name="Lipzen A."/>
            <person name="Lutzoni F."/>
            <person name="Magnuson J."/>
            <person name="Mondo S."/>
            <person name="Nolan M."/>
            <person name="Ohm R."/>
            <person name="Pangilinan J."/>
            <person name="Park H.-J."/>
            <person name="Ramirez L."/>
            <person name="Alfaro M."/>
            <person name="Sun H."/>
            <person name="Tritt A."/>
            <person name="Yoshinaga Y."/>
            <person name="Zwiers L.-H."/>
            <person name="Turgeon B."/>
            <person name="Goodwin S."/>
            <person name="Spatafora J."/>
            <person name="Crous P."/>
            <person name="Grigoriev I."/>
        </authorList>
    </citation>
    <scope>NUCLEOTIDE SEQUENCE</scope>
    <source>
        <strain evidence="2">CBS 125425</strain>
    </source>
</reference>
<protein>
    <submittedName>
        <fullName evidence="2">Uncharacterized protein</fullName>
    </submittedName>
</protein>
<dbReference type="Proteomes" id="UP000799444">
    <property type="component" value="Unassembled WGS sequence"/>
</dbReference>
<accession>A0A9P4R0G7</accession>
<evidence type="ECO:0000313" key="3">
    <source>
        <dbReference type="Proteomes" id="UP000799444"/>
    </source>
</evidence>
<gene>
    <name evidence="2" type="ORF">EJ04DRAFT_130381</name>
</gene>
<sequence length="108" mass="11521">MGRSGQQGRLRFQTPKICMAMSVPIATLAHIHSFCTSMARYPRQSELGCAHCPASPPPVSRVVEPCPTGASAIPRGVEGGEARQVGKRSEYASRRGTSPRETGQVIDA</sequence>
<evidence type="ECO:0000313" key="2">
    <source>
        <dbReference type="EMBL" id="KAF2737193.1"/>
    </source>
</evidence>
<comment type="caution">
    <text evidence="2">The sequence shown here is derived from an EMBL/GenBank/DDBJ whole genome shotgun (WGS) entry which is preliminary data.</text>
</comment>